<feature type="compositionally biased region" description="Basic and acidic residues" evidence="1">
    <location>
        <begin position="10"/>
        <end position="20"/>
    </location>
</feature>
<dbReference type="AlphaFoldDB" id="A0A345IMP4"/>
<evidence type="ECO:0000256" key="1">
    <source>
        <dbReference type="SAM" id="MobiDB-lite"/>
    </source>
</evidence>
<protein>
    <submittedName>
        <fullName evidence="2">Uncharacterized protein</fullName>
    </submittedName>
</protein>
<dbReference type="EMBL" id="CP031163">
    <property type="protein sequence ID" value="AXH00967.1"/>
    <property type="molecule type" value="Genomic_DNA"/>
</dbReference>
<dbReference type="Proteomes" id="UP000253744">
    <property type="component" value="Plasmid pDrdI"/>
</dbReference>
<dbReference type="RefSeq" id="WP_114673615.1">
    <property type="nucleotide sequence ID" value="NZ_CP031163.1"/>
</dbReference>
<gene>
    <name evidence="2" type="ORF">DVJ83_17870</name>
</gene>
<geneLocation type="plasmid" evidence="3">
    <name>pdrdi</name>
</geneLocation>
<name>A0A345IMP4_9DEIO</name>
<keyword evidence="2" id="KW-0614">Plasmid</keyword>
<evidence type="ECO:0000313" key="3">
    <source>
        <dbReference type="Proteomes" id="UP000253744"/>
    </source>
</evidence>
<evidence type="ECO:0000313" key="2">
    <source>
        <dbReference type="EMBL" id="AXH00967.1"/>
    </source>
</evidence>
<organism evidence="2 3">
    <name type="scientific">Deinococcus wulumuqiensis</name>
    <dbReference type="NCBI Taxonomy" id="980427"/>
    <lineage>
        <taxon>Bacteria</taxon>
        <taxon>Thermotogati</taxon>
        <taxon>Deinococcota</taxon>
        <taxon>Deinococci</taxon>
        <taxon>Deinococcales</taxon>
        <taxon>Deinococcaceae</taxon>
        <taxon>Deinococcus</taxon>
    </lineage>
</organism>
<proteinExistence type="predicted"/>
<dbReference type="KEGG" id="dwu:DVJ83_17870"/>
<sequence>MKTIDQIAAETRRNQPARERETRVLARLRLTLSLRQVSGRERHLVRALHGSSKVWTGYHDELVQVLDAYEALDAVAAQQRNELAALRGRLLGWKVIAELERLHAQAPSQAERDKLAEWIGDLRASPHLGWQYVRRAQDQGAQLDGPL</sequence>
<reference evidence="2 3" key="1">
    <citation type="submission" date="2018-07" db="EMBL/GenBank/DDBJ databases">
        <title>Complete Genome and Methylome Analysis of Deinococcus wulumuqiensis NEB 479.</title>
        <authorList>
            <person name="Fomenkov A."/>
            <person name="Luyten Y."/>
            <person name="Vincze T."/>
            <person name="Anton B.P."/>
            <person name="Clark T."/>
            <person name="Roberts R.J."/>
            <person name="Morgan R.D."/>
        </authorList>
    </citation>
    <scope>NUCLEOTIDE SEQUENCE [LARGE SCALE GENOMIC DNA]</scope>
    <source>
        <strain evidence="2 3">NEB 479</strain>
        <plasmid evidence="3">Plasmid pdrdi</plasmid>
    </source>
</reference>
<feature type="region of interest" description="Disordered" evidence="1">
    <location>
        <begin position="1"/>
        <end position="20"/>
    </location>
</feature>
<accession>A0A345IMP4</accession>